<accession>A0A1D6NHZ4</accession>
<dbReference type="SUPFAM" id="SSF51161">
    <property type="entry name" value="Trimeric LpxA-like enzymes"/>
    <property type="match status" value="1"/>
</dbReference>
<organism evidence="2">
    <name type="scientific">Zea mays</name>
    <name type="common">Maize</name>
    <dbReference type="NCBI Taxonomy" id="4577"/>
    <lineage>
        <taxon>Eukaryota</taxon>
        <taxon>Viridiplantae</taxon>
        <taxon>Streptophyta</taxon>
        <taxon>Embryophyta</taxon>
        <taxon>Tracheophyta</taxon>
        <taxon>Spermatophyta</taxon>
        <taxon>Magnoliopsida</taxon>
        <taxon>Liliopsida</taxon>
        <taxon>Poales</taxon>
        <taxon>Poaceae</taxon>
        <taxon>PACMAD clade</taxon>
        <taxon>Panicoideae</taxon>
        <taxon>Andropogonodae</taxon>
        <taxon>Andropogoneae</taxon>
        <taxon>Tripsacinae</taxon>
        <taxon>Zea</taxon>
    </lineage>
</organism>
<keyword evidence="2" id="KW-0548">Nucleotidyltransferase</keyword>
<gene>
    <name evidence="2" type="ORF">ZEAMMB73_Zm00001d044129</name>
</gene>
<dbReference type="PANTHER" id="PTHR43523:SF1">
    <property type="entry name" value="GLUCOSE-1-PHOSPHATE ADENYLYLTRANSFERASE LARGE SUBUNIT 2, CYTOSOLIC"/>
    <property type="match status" value="1"/>
</dbReference>
<evidence type="ECO:0000256" key="1">
    <source>
        <dbReference type="ARBA" id="ARBA00010443"/>
    </source>
</evidence>
<dbReference type="Pfam" id="PF25247">
    <property type="entry name" value="LbH_GLGC"/>
    <property type="match status" value="1"/>
</dbReference>
<dbReference type="CDD" id="cd04651">
    <property type="entry name" value="LbH_G1P_AT_C"/>
    <property type="match status" value="1"/>
</dbReference>
<dbReference type="EMBL" id="CM007649">
    <property type="protein sequence ID" value="ONM39993.1"/>
    <property type="molecule type" value="Genomic_DNA"/>
</dbReference>
<dbReference type="InterPro" id="IPR011831">
    <property type="entry name" value="ADP-Glc_PPase"/>
</dbReference>
<dbReference type="GO" id="GO:0005978">
    <property type="term" value="P:glycogen biosynthetic process"/>
    <property type="evidence" value="ECO:0007669"/>
    <property type="project" value="InterPro"/>
</dbReference>
<protein>
    <submittedName>
        <fullName evidence="2">Glucose-1-phosphate adenylyltransferase large subunit 1, chloroplastic/amyloplastic</fullName>
    </submittedName>
</protein>
<sequence length="124" mass="13402">MKDAFISDGCLLRECNIEHSVIGVCSRVSSGCELKDSVMMGADTYETEEEASKLLLAGKVPVGIGRNTKIRNCIIDMNARIGKNVVITNSKGIQEADHPEEGYYIRSGIVVILKNATINDGSVI</sequence>
<reference evidence="2" key="1">
    <citation type="submission" date="2015-12" db="EMBL/GenBank/DDBJ databases">
        <title>Update maize B73 reference genome by single molecule sequencing technologies.</title>
        <authorList>
            <consortium name="Maize Genome Sequencing Project"/>
            <person name="Ware D."/>
        </authorList>
    </citation>
    <scope>NUCLEOTIDE SEQUENCE [LARGE SCALE GENOMIC DNA]</scope>
    <source>
        <tissue evidence="2">Seedling</tissue>
    </source>
</reference>
<dbReference type="PANTHER" id="PTHR43523">
    <property type="entry name" value="GLUCOSE-1-PHOSPHATE ADENYLYLTRANSFERASE-RELATED"/>
    <property type="match status" value="1"/>
</dbReference>
<comment type="similarity">
    <text evidence="1">Belongs to the bacterial/plant glucose-1-phosphate adenylyltransferase family.</text>
</comment>
<proteinExistence type="inferred from homology"/>
<evidence type="ECO:0000313" key="2">
    <source>
        <dbReference type="EMBL" id="ONM39993.1"/>
    </source>
</evidence>
<dbReference type="InterPro" id="IPR011004">
    <property type="entry name" value="Trimer_LpxA-like_sf"/>
</dbReference>
<dbReference type="UniPathway" id="UPA00152"/>
<dbReference type="GO" id="GO:0019252">
    <property type="term" value="P:starch biosynthetic process"/>
    <property type="evidence" value="ECO:0007669"/>
    <property type="project" value="UniProtKB-UniPathway"/>
</dbReference>
<dbReference type="Gene3D" id="2.160.10.10">
    <property type="entry name" value="Hexapeptide repeat proteins"/>
    <property type="match status" value="1"/>
</dbReference>
<name>A0A1D6NHZ4_MAIZE</name>
<keyword evidence="2" id="KW-0808">Transferase</keyword>
<dbReference type="AlphaFoldDB" id="A0A1D6NHZ4"/>
<dbReference type="GO" id="GO:0008878">
    <property type="term" value="F:glucose-1-phosphate adenylyltransferase activity"/>
    <property type="evidence" value="ECO:0007669"/>
    <property type="project" value="InterPro"/>
</dbReference>